<dbReference type="PANTHER" id="PTHR37729:SF1">
    <property type="entry name" value="NEUROFILAMENT PROTEIN-LIKE PROTEIN"/>
    <property type="match status" value="1"/>
</dbReference>
<dbReference type="PANTHER" id="PTHR37729">
    <property type="entry name" value="NEUROFILAMENT PROTEIN-LIKE PROTEIN"/>
    <property type="match status" value="1"/>
</dbReference>
<name>A0ABQ9ARX2_9ROSI</name>
<feature type="region of interest" description="Disordered" evidence="1">
    <location>
        <begin position="940"/>
        <end position="963"/>
    </location>
</feature>
<feature type="compositionally biased region" description="Basic and acidic residues" evidence="1">
    <location>
        <begin position="14"/>
        <end position="29"/>
    </location>
</feature>
<accession>A0ABQ9ARX2</accession>
<feature type="region of interest" description="Disordered" evidence="1">
    <location>
        <begin position="331"/>
        <end position="501"/>
    </location>
</feature>
<feature type="compositionally biased region" description="Basic and acidic residues" evidence="1">
    <location>
        <begin position="530"/>
        <end position="561"/>
    </location>
</feature>
<feature type="compositionally biased region" description="Basic and acidic residues" evidence="1">
    <location>
        <begin position="850"/>
        <end position="861"/>
    </location>
</feature>
<comment type="caution">
    <text evidence="2">The sequence shown here is derived from an EMBL/GenBank/DDBJ whole genome shotgun (WGS) entry which is preliminary data.</text>
</comment>
<feature type="region of interest" description="Disordered" evidence="1">
    <location>
        <begin position="812"/>
        <end position="926"/>
    </location>
</feature>
<evidence type="ECO:0000256" key="1">
    <source>
        <dbReference type="SAM" id="MobiDB-lite"/>
    </source>
</evidence>
<feature type="region of interest" description="Disordered" evidence="1">
    <location>
        <begin position="1"/>
        <end position="70"/>
    </location>
</feature>
<reference evidence="2" key="1">
    <citation type="submission" date="2022-10" db="EMBL/GenBank/DDBJ databases">
        <authorList>
            <person name="Hyden B.L."/>
            <person name="Feng K."/>
            <person name="Yates T."/>
            <person name="Jawdy S."/>
            <person name="Smart L.B."/>
            <person name="Muchero W."/>
        </authorList>
    </citation>
    <scope>NUCLEOTIDE SEQUENCE</scope>
    <source>
        <tissue evidence="2">Shoot tip</tissue>
    </source>
</reference>
<feature type="compositionally biased region" description="Basic and acidic residues" evidence="1">
    <location>
        <begin position="404"/>
        <end position="441"/>
    </location>
</feature>
<feature type="region of interest" description="Disordered" evidence="1">
    <location>
        <begin position="665"/>
        <end position="702"/>
    </location>
</feature>
<reference evidence="2" key="2">
    <citation type="journal article" date="2023" name="Int. J. Mol. Sci.">
        <title>De Novo Assembly and Annotation of 11 Diverse Shrub Willow (Salix) Genomes Reveals Novel Gene Organization in Sex-Linked Regions.</title>
        <authorList>
            <person name="Hyden B."/>
            <person name="Feng K."/>
            <person name="Yates T.B."/>
            <person name="Jawdy S."/>
            <person name="Cereghino C."/>
            <person name="Smart L.B."/>
            <person name="Muchero W."/>
        </authorList>
    </citation>
    <scope>NUCLEOTIDE SEQUENCE</scope>
    <source>
        <tissue evidence="2">Shoot tip</tissue>
    </source>
</reference>
<feature type="compositionally biased region" description="Basic and acidic residues" evidence="1">
    <location>
        <begin position="459"/>
        <end position="501"/>
    </location>
</feature>
<feature type="compositionally biased region" description="Basic and acidic residues" evidence="1">
    <location>
        <begin position="331"/>
        <end position="373"/>
    </location>
</feature>
<feature type="region of interest" description="Disordered" evidence="1">
    <location>
        <begin position="591"/>
        <end position="611"/>
    </location>
</feature>
<sequence length="963" mass="106281">MATETAPSHQTPTSDHESIENKVTEEVKPVEPGTVSLARKPEEEEDLNANELASQPTLLDKSEAMEDKKVEPPAVVVQNIDGVPAINVPVDDKKELEKDSISYPHAPSVPTLVADVNGEPVAPAVHSVSKEAEEQQLSTSVEKLLQEKPKMVDVPVSPDGAIEKTDEPSKVLPVKESEPIEAKDTEDSAVSKEVDKAESIIPEVEVKLEDQSEVGEQVEEPKTEAAIEQPKEPLEVLPVKSEAVVKDSEDSQLVSKEDDKPESDKQSKVIKVEPKGKPVEVIVETQEPVEALPIKELEAVQVKDIDDSQELFKEADKVGTIVPEPREVKLESEVTEHMEKTKEQSVEAVEKTQDSSEVHPIKESEAVPLKDIDGSVAVPGVDKPEPLVPQVEVKQEEQSEFTEQIEKTESVVPESEVKLEEQSEVTKLDEKTEEHEVEVKPEGQSIIRELVEQSGVSEQAEKTESVIPETEVKPEEQSEVTKLDEKTEEHEVDVKPEGQSEIREQAEQSGVAEQIEKTETVIPETGVKLEEQSEVTKLDEKTEEHEVEVKHERQSEIREQAEQSGVAEQIEKVESVIPEIGVKLEEQSEVTKLDEKTEEHEVEVKSEDQFEVTKLDEKTEEYEVEVKPEGQSEIREQAEKSGVAEQIEKIESVIPEIGVKLEEQSEVTKLDEKTEEHEVEVKPEDQSEISEHVEIKSTDEKPEQVAAITQLAQVEIKEDGEKSSLPEIIQKAGPEAEGTDLVEVSLKEIVAETEKGGEEKEAGKIKAEGEKIASGALKEELAQPIKVEEVSNAASNAKITEKSFEGEKIVESVEPALENKKEEVPAKDETQKDGNIGGKLDEATTIVSESVKETQDSMSEVKEEEEEEETAKTNEESSEQEKVDEIAKSDTQNLESSVKDAEDAKESQDLPIEVPAKPTQKHSNNILTKVKQSLVKAKKAIIGKSPAPKTVSSDSKGDVKVNN</sequence>
<evidence type="ECO:0000313" key="3">
    <source>
        <dbReference type="Proteomes" id="UP001141253"/>
    </source>
</evidence>
<dbReference type="EMBL" id="JAPFFI010000015">
    <property type="protein sequence ID" value="KAJ6359547.1"/>
    <property type="molecule type" value="Genomic_DNA"/>
</dbReference>
<feature type="compositionally biased region" description="Basic and acidic residues" evidence="1">
    <location>
        <begin position="870"/>
        <end position="888"/>
    </location>
</feature>
<feature type="region of interest" description="Disordered" evidence="1">
    <location>
        <begin position="530"/>
        <end position="566"/>
    </location>
</feature>
<feature type="compositionally biased region" description="Basic and acidic residues" evidence="1">
    <location>
        <begin position="219"/>
        <end position="234"/>
    </location>
</feature>
<feature type="region of interest" description="Disordered" evidence="1">
    <location>
        <begin position="146"/>
        <end position="271"/>
    </location>
</feature>
<proteinExistence type="predicted"/>
<feature type="compositionally biased region" description="Basic and acidic residues" evidence="1">
    <location>
        <begin position="243"/>
        <end position="271"/>
    </location>
</feature>
<gene>
    <name evidence="2" type="ORF">OIU77_003705</name>
</gene>
<evidence type="ECO:0000313" key="2">
    <source>
        <dbReference type="EMBL" id="KAJ6359547.1"/>
    </source>
</evidence>
<organism evidence="2 3">
    <name type="scientific">Salix suchowensis</name>
    <dbReference type="NCBI Taxonomy" id="1278906"/>
    <lineage>
        <taxon>Eukaryota</taxon>
        <taxon>Viridiplantae</taxon>
        <taxon>Streptophyta</taxon>
        <taxon>Embryophyta</taxon>
        <taxon>Tracheophyta</taxon>
        <taxon>Spermatophyta</taxon>
        <taxon>Magnoliopsida</taxon>
        <taxon>eudicotyledons</taxon>
        <taxon>Gunneridae</taxon>
        <taxon>Pentapetalae</taxon>
        <taxon>rosids</taxon>
        <taxon>fabids</taxon>
        <taxon>Malpighiales</taxon>
        <taxon>Salicaceae</taxon>
        <taxon>Saliceae</taxon>
        <taxon>Salix</taxon>
    </lineage>
</organism>
<feature type="compositionally biased region" description="Basic and acidic residues" evidence="1">
    <location>
        <begin position="812"/>
        <end position="832"/>
    </location>
</feature>
<feature type="compositionally biased region" description="Basic and acidic residues" evidence="1">
    <location>
        <begin position="60"/>
        <end position="70"/>
    </location>
</feature>
<dbReference type="Proteomes" id="UP001141253">
    <property type="component" value="Chromosome 13"/>
</dbReference>
<keyword evidence="3" id="KW-1185">Reference proteome</keyword>
<feature type="compositionally biased region" description="Polar residues" evidence="1">
    <location>
        <begin position="1"/>
        <end position="13"/>
    </location>
</feature>
<feature type="compositionally biased region" description="Basic and acidic residues" evidence="1">
    <location>
        <begin position="161"/>
        <end position="210"/>
    </location>
</feature>
<protein>
    <submittedName>
        <fullName evidence="2">Uncharacterized protein</fullName>
    </submittedName>
</protein>
<feature type="compositionally biased region" description="Basic and acidic residues" evidence="1">
    <location>
        <begin position="897"/>
        <end position="908"/>
    </location>
</feature>